<gene>
    <name evidence="9" type="ORF">GCM10010334_46140</name>
</gene>
<dbReference type="Gene3D" id="3.30.379.10">
    <property type="entry name" value="Chitobiase/beta-hexosaminidase domain 2-like"/>
    <property type="match status" value="1"/>
</dbReference>
<dbReference type="InterPro" id="IPR017853">
    <property type="entry name" value="GH"/>
</dbReference>
<evidence type="ECO:0000256" key="2">
    <source>
        <dbReference type="ARBA" id="ARBA00006285"/>
    </source>
</evidence>
<dbReference type="InterPro" id="IPR015882">
    <property type="entry name" value="HEX_bac_N"/>
</dbReference>
<dbReference type="RefSeq" id="WP_189827471.1">
    <property type="nucleotide sequence ID" value="NZ_BMVC01000009.1"/>
</dbReference>
<accession>A0A918X0R5</accession>
<dbReference type="InterPro" id="IPR029018">
    <property type="entry name" value="Hex-like_dom2"/>
</dbReference>
<reference evidence="9" key="1">
    <citation type="journal article" date="2014" name="Int. J. Syst. Evol. Microbiol.">
        <title>Complete genome sequence of Corynebacterium casei LMG S-19264T (=DSM 44701T), isolated from a smear-ripened cheese.</title>
        <authorList>
            <consortium name="US DOE Joint Genome Institute (JGI-PGF)"/>
            <person name="Walter F."/>
            <person name="Albersmeier A."/>
            <person name="Kalinowski J."/>
            <person name="Ruckert C."/>
        </authorList>
    </citation>
    <scope>NUCLEOTIDE SEQUENCE</scope>
    <source>
        <strain evidence="9">JCM 4637</strain>
    </source>
</reference>
<dbReference type="CDD" id="cd06563">
    <property type="entry name" value="GH20_chitobiase-like"/>
    <property type="match status" value="1"/>
</dbReference>
<comment type="catalytic activity">
    <reaction evidence="1">
        <text>Hydrolysis of terminal non-reducing N-acetyl-D-hexosamine residues in N-acetyl-beta-D-hexosaminides.</text>
        <dbReference type="EC" id="3.2.1.52"/>
    </reaction>
</comment>
<reference evidence="9" key="2">
    <citation type="submission" date="2020-09" db="EMBL/GenBank/DDBJ databases">
        <authorList>
            <person name="Sun Q."/>
            <person name="Ohkuma M."/>
        </authorList>
    </citation>
    <scope>NUCLEOTIDE SEQUENCE</scope>
    <source>
        <strain evidence="9">JCM 4637</strain>
    </source>
</reference>
<dbReference type="Gene3D" id="3.20.20.80">
    <property type="entry name" value="Glycosidases"/>
    <property type="match status" value="1"/>
</dbReference>
<dbReference type="AlphaFoldDB" id="A0A918X0R5"/>
<comment type="caution">
    <text evidence="9">The sequence shown here is derived from an EMBL/GenBank/DDBJ whole genome shotgun (WGS) entry which is preliminary data.</text>
</comment>
<keyword evidence="4" id="KW-0378">Hydrolase</keyword>
<dbReference type="SUPFAM" id="SSF51445">
    <property type="entry name" value="(Trans)glycosidases"/>
    <property type="match status" value="1"/>
</dbReference>
<dbReference type="Pfam" id="PF00728">
    <property type="entry name" value="Glyco_hydro_20"/>
    <property type="match status" value="1"/>
</dbReference>
<evidence type="ECO:0000313" key="9">
    <source>
        <dbReference type="EMBL" id="GHD00984.1"/>
    </source>
</evidence>
<dbReference type="GO" id="GO:0005975">
    <property type="term" value="P:carbohydrate metabolic process"/>
    <property type="evidence" value="ECO:0007669"/>
    <property type="project" value="InterPro"/>
</dbReference>
<evidence type="ECO:0000259" key="8">
    <source>
        <dbReference type="Pfam" id="PF02838"/>
    </source>
</evidence>
<dbReference type="Proteomes" id="UP000638353">
    <property type="component" value="Unassembled WGS sequence"/>
</dbReference>
<dbReference type="InterPro" id="IPR015883">
    <property type="entry name" value="Glyco_hydro_20_cat"/>
</dbReference>
<dbReference type="EC" id="3.2.1.52" evidence="3"/>
<dbReference type="InterPro" id="IPR025705">
    <property type="entry name" value="Beta_hexosaminidase_sua/sub"/>
</dbReference>
<feature type="domain" description="Glycoside hydrolase family 20 catalytic" evidence="7">
    <location>
        <begin position="141"/>
        <end position="477"/>
    </location>
</feature>
<protein>
    <recommendedName>
        <fullName evidence="3">beta-N-acetylhexosaminidase</fullName>
        <ecNumber evidence="3">3.2.1.52</ecNumber>
    </recommendedName>
</protein>
<evidence type="ECO:0000256" key="3">
    <source>
        <dbReference type="ARBA" id="ARBA00012663"/>
    </source>
</evidence>
<evidence type="ECO:0000256" key="4">
    <source>
        <dbReference type="ARBA" id="ARBA00022801"/>
    </source>
</evidence>
<feature type="active site" description="Proton donor" evidence="6">
    <location>
        <position position="308"/>
    </location>
</feature>
<evidence type="ECO:0000256" key="5">
    <source>
        <dbReference type="ARBA" id="ARBA00023295"/>
    </source>
</evidence>
<sequence length="506" mass="54719">MPAPRTSPGLNLVPRPTQFARIQGEFVLDGETALRVGPGAEAAAALLRTLLRPATGLPLPAAPDGRIVLAVDPALSGLGEEGYGLTVGTDAVMLRAARPAGLLNGIQTLRQLLPPECLLNAPVPGVRWTLPCAQITDVPRFPWRGAMLDVARHFQPVSFLHRFVDLLAFHKLNVLHLHLTDDQGWRLPVPGWPRLTEVGSVRSETLGDGTPHSGSYTRDELTGLVAHAAERGITVVPEIEMPGHARAALAAYPALGNDPTRHLDVWTRWGVCETTFGVHEDALAFCRDVLRETMSIFPSRHLHVGGDECPTAEWEATPYARERAAALGLPGPQALHGWFMNEIAAFLASHGRTAIGWTSTGSDLGPRFTSMSWLDADHGRTAADAGHDVIMAPHRSTYLDYAQSPAPTEPPAQPGVIVTLEDVYAFEPAPSDWPPETASRVLGTQAQLWSEYWSTPSHAEYLAFPRLCALAEVAWAAPGQRSFPDFTRRLASHGDRLDALGVARTV</sequence>
<dbReference type="GO" id="GO:0030203">
    <property type="term" value="P:glycosaminoglycan metabolic process"/>
    <property type="evidence" value="ECO:0007669"/>
    <property type="project" value="TreeGrafter"/>
</dbReference>
<keyword evidence="5" id="KW-0326">Glycosidase</keyword>
<proteinExistence type="inferred from homology"/>
<comment type="similarity">
    <text evidence="2">Belongs to the glycosyl hydrolase 20 family.</text>
</comment>
<evidence type="ECO:0000256" key="6">
    <source>
        <dbReference type="PIRSR" id="PIRSR625705-1"/>
    </source>
</evidence>
<feature type="domain" description="Beta-hexosaminidase bacterial type N-terminal" evidence="8">
    <location>
        <begin position="11"/>
        <end position="137"/>
    </location>
</feature>
<dbReference type="SUPFAM" id="SSF55545">
    <property type="entry name" value="beta-N-acetylhexosaminidase-like domain"/>
    <property type="match status" value="1"/>
</dbReference>
<name>A0A918X0R5_9ACTN</name>
<dbReference type="GO" id="GO:0004563">
    <property type="term" value="F:beta-N-acetylhexosaminidase activity"/>
    <property type="evidence" value="ECO:0007669"/>
    <property type="project" value="UniProtKB-EC"/>
</dbReference>
<dbReference type="PANTHER" id="PTHR22600">
    <property type="entry name" value="BETA-HEXOSAMINIDASE"/>
    <property type="match status" value="1"/>
</dbReference>
<evidence type="ECO:0000259" key="7">
    <source>
        <dbReference type="Pfam" id="PF00728"/>
    </source>
</evidence>
<dbReference type="GO" id="GO:0016020">
    <property type="term" value="C:membrane"/>
    <property type="evidence" value="ECO:0007669"/>
    <property type="project" value="TreeGrafter"/>
</dbReference>
<dbReference type="Pfam" id="PF02838">
    <property type="entry name" value="Glyco_hydro_20b"/>
    <property type="match status" value="1"/>
</dbReference>
<evidence type="ECO:0000256" key="1">
    <source>
        <dbReference type="ARBA" id="ARBA00001231"/>
    </source>
</evidence>
<dbReference type="PRINTS" id="PR00738">
    <property type="entry name" value="GLHYDRLASE20"/>
</dbReference>
<evidence type="ECO:0000313" key="10">
    <source>
        <dbReference type="Proteomes" id="UP000638353"/>
    </source>
</evidence>
<dbReference type="PANTHER" id="PTHR22600:SF57">
    <property type="entry name" value="BETA-N-ACETYLHEXOSAMINIDASE"/>
    <property type="match status" value="1"/>
</dbReference>
<organism evidence="9 10">
    <name type="scientific">Streptomyces finlayi</name>
    <dbReference type="NCBI Taxonomy" id="67296"/>
    <lineage>
        <taxon>Bacteria</taxon>
        <taxon>Bacillati</taxon>
        <taxon>Actinomycetota</taxon>
        <taxon>Actinomycetes</taxon>
        <taxon>Kitasatosporales</taxon>
        <taxon>Streptomycetaceae</taxon>
        <taxon>Streptomyces</taxon>
    </lineage>
</organism>
<dbReference type="EMBL" id="BMVC01000009">
    <property type="protein sequence ID" value="GHD00984.1"/>
    <property type="molecule type" value="Genomic_DNA"/>
</dbReference>